<comment type="function">
    <text evidence="11">Catalyzes the oxidation of L-aspartate to iminoaspartate.</text>
</comment>
<keyword evidence="8 11" id="KW-0560">Oxidoreductase</keyword>
<sequence length="528" mass="57822">MATHKQRLETDYLIIGSGASGLLAASRLAPHGSVLLVNKGGIQNSSTWNAQGGIAGVLSDTDSIDSHVRDTLIAGAGLCHEDAVKGIIMHGRKIVQELIEIGTGFDTCNGELHLTREGGHSNRRIAHSRDATGKAIAEALLAKITPQPGIQQLEYHTAIDLITTRRLGHAGDNRCLGAYLLAPDGSVITVTARCTILATGGAGKVYMYTSNPHAATGDGIAMAWRAGCPVMNLEFIQFHPTCLYHREGSNMLLSEALRGEGAHLVDAHGRRFVFDYDTRGEMASRDIVARAIDHEMKKQGVDCMYLDARPIGTETICNHFPNIHERLLQLGLDMTAEPIPVVPAAHYLCGGIQADIHGRTAINGLYAIGETACTGLHGANRLASNSLLECLVMADYCTTDIITSAPPVPAHAPLWDDSGIEPEQERIQIKQNWDEIRATMSHYVGIVRTDERLRRARRRLRVIHEEIDSYYWRHPVSQDLLELRNLELVAELIVMSAQSRHESRGLHYSTDHPATLNEPHDTILMPDF</sequence>
<dbReference type="InterPro" id="IPR015939">
    <property type="entry name" value="Fum_Rdtase/Succ_DH_flav-like_C"/>
</dbReference>
<protein>
    <recommendedName>
        <fullName evidence="4 10">L-aspartate oxidase</fullName>
        <ecNumber evidence="4 10">1.4.3.16</ecNumber>
    </recommendedName>
</protein>
<evidence type="ECO:0000256" key="4">
    <source>
        <dbReference type="ARBA" id="ARBA00012173"/>
    </source>
</evidence>
<dbReference type="EC" id="1.4.3.16" evidence="4 10"/>
<dbReference type="InterPro" id="IPR037099">
    <property type="entry name" value="Fum_R/Succ_DH_flav-like_C_sf"/>
</dbReference>
<evidence type="ECO:0000256" key="11">
    <source>
        <dbReference type="RuleBase" id="RU362049"/>
    </source>
</evidence>
<comment type="cofactor">
    <cofactor evidence="1 11">
        <name>FAD</name>
        <dbReference type="ChEBI" id="CHEBI:57692"/>
    </cofactor>
</comment>
<evidence type="ECO:0000256" key="8">
    <source>
        <dbReference type="ARBA" id="ARBA00023002"/>
    </source>
</evidence>
<dbReference type="InterPro" id="IPR003953">
    <property type="entry name" value="FAD-dep_OxRdtase_2_FAD-bd"/>
</dbReference>
<dbReference type="AlphaFoldDB" id="A0A5R9GUL7"/>
<keyword evidence="7 11" id="KW-0274">FAD</keyword>
<evidence type="ECO:0000313" key="15">
    <source>
        <dbReference type="Proteomes" id="UP000306585"/>
    </source>
</evidence>
<dbReference type="Gene3D" id="3.50.50.60">
    <property type="entry name" value="FAD/NAD(P)-binding domain"/>
    <property type="match status" value="1"/>
</dbReference>
<dbReference type="Gene3D" id="3.90.700.10">
    <property type="entry name" value="Succinate dehydrogenase/fumarate reductase flavoprotein, catalytic domain"/>
    <property type="match status" value="1"/>
</dbReference>
<evidence type="ECO:0000256" key="1">
    <source>
        <dbReference type="ARBA" id="ARBA00001974"/>
    </source>
</evidence>
<keyword evidence="15" id="KW-1185">Reference proteome</keyword>
<dbReference type="Pfam" id="PF00890">
    <property type="entry name" value="FAD_binding_2"/>
    <property type="match status" value="1"/>
</dbReference>
<feature type="domain" description="FAD-dependent oxidoreductase 2 FAD-binding" evidence="12">
    <location>
        <begin position="11"/>
        <end position="387"/>
    </location>
</feature>
<dbReference type="NCBIfam" id="NF006567">
    <property type="entry name" value="PRK09077.1"/>
    <property type="match status" value="1"/>
</dbReference>
<dbReference type="Gene3D" id="1.20.58.100">
    <property type="entry name" value="Fumarate reductase/succinate dehydrogenase flavoprotein-like, C-terminal domain"/>
    <property type="match status" value="1"/>
</dbReference>
<comment type="catalytic activity">
    <reaction evidence="9">
        <text>L-aspartate + O2 = iminosuccinate + H2O2</text>
        <dbReference type="Rhea" id="RHEA:25876"/>
        <dbReference type="ChEBI" id="CHEBI:15379"/>
        <dbReference type="ChEBI" id="CHEBI:16240"/>
        <dbReference type="ChEBI" id="CHEBI:29991"/>
        <dbReference type="ChEBI" id="CHEBI:77875"/>
        <dbReference type="EC" id="1.4.3.16"/>
    </reaction>
    <physiologicalReaction direction="left-to-right" evidence="9">
        <dbReference type="Rhea" id="RHEA:25877"/>
    </physiologicalReaction>
</comment>
<evidence type="ECO:0000259" key="12">
    <source>
        <dbReference type="Pfam" id="PF00890"/>
    </source>
</evidence>
<evidence type="ECO:0000256" key="7">
    <source>
        <dbReference type="ARBA" id="ARBA00022827"/>
    </source>
</evidence>
<dbReference type="SUPFAM" id="SSF56425">
    <property type="entry name" value="Succinate dehydrogenase/fumarate reductase flavoprotein, catalytic domain"/>
    <property type="match status" value="1"/>
</dbReference>
<dbReference type="InterPro" id="IPR036188">
    <property type="entry name" value="FAD/NAD-bd_sf"/>
</dbReference>
<reference evidence="14 15" key="1">
    <citation type="journal article" date="2019" name="Appl. Environ. Microbiol.">
        <title>Environmental Evidence and Genomic Insight of Iron-oxidizing Bacteria Preference Towards More Corrosion Resistant Stainless Steel at Higher Salinities.</title>
        <authorList>
            <person name="Garrison C.E."/>
            <person name="Price K.A."/>
            <person name="Field E.K."/>
        </authorList>
    </citation>
    <scope>NUCLEOTIDE SEQUENCE [LARGE SCALE GENOMIC DNA]</scope>
    <source>
        <strain evidence="14 15">P3</strain>
    </source>
</reference>
<feature type="domain" description="Fumarate reductase/succinate dehydrogenase flavoprotein-like C-terminal" evidence="13">
    <location>
        <begin position="435"/>
        <end position="515"/>
    </location>
</feature>
<name>A0A5R9GUL7_9PROT</name>
<dbReference type="GO" id="GO:0005737">
    <property type="term" value="C:cytoplasm"/>
    <property type="evidence" value="ECO:0007669"/>
    <property type="project" value="UniProtKB-SubCell"/>
</dbReference>
<evidence type="ECO:0000256" key="2">
    <source>
        <dbReference type="ARBA" id="ARBA00004950"/>
    </source>
</evidence>
<evidence type="ECO:0000256" key="3">
    <source>
        <dbReference type="ARBA" id="ARBA00008562"/>
    </source>
</evidence>
<comment type="subcellular location">
    <subcellularLocation>
        <location evidence="11">Cytoplasm</location>
    </subcellularLocation>
</comment>
<keyword evidence="5 11" id="KW-0285">Flavoprotein</keyword>
<gene>
    <name evidence="14" type="primary">nadB</name>
    <name evidence="14" type="ORF">FEF65_02955</name>
</gene>
<dbReference type="PRINTS" id="PR00411">
    <property type="entry name" value="PNDRDTASEI"/>
</dbReference>
<dbReference type="Proteomes" id="UP000306585">
    <property type="component" value="Unassembled WGS sequence"/>
</dbReference>
<evidence type="ECO:0000256" key="6">
    <source>
        <dbReference type="ARBA" id="ARBA00022642"/>
    </source>
</evidence>
<dbReference type="SUPFAM" id="SSF51905">
    <property type="entry name" value="FAD/NAD(P)-binding domain"/>
    <property type="match status" value="1"/>
</dbReference>
<dbReference type="UniPathway" id="UPA00253">
    <property type="reaction ID" value="UER00326"/>
</dbReference>
<dbReference type="GO" id="GO:0034628">
    <property type="term" value="P:'de novo' NAD+ biosynthetic process from L-aspartate"/>
    <property type="evidence" value="ECO:0007669"/>
    <property type="project" value="TreeGrafter"/>
</dbReference>
<evidence type="ECO:0000256" key="5">
    <source>
        <dbReference type="ARBA" id="ARBA00022630"/>
    </source>
</evidence>
<dbReference type="EMBL" id="VBRY01000002">
    <property type="protein sequence ID" value="TLS68675.1"/>
    <property type="molecule type" value="Genomic_DNA"/>
</dbReference>
<evidence type="ECO:0000313" key="14">
    <source>
        <dbReference type="EMBL" id="TLS68675.1"/>
    </source>
</evidence>
<keyword evidence="6 11" id="KW-0662">Pyridine nucleotide biosynthesis</keyword>
<dbReference type="PANTHER" id="PTHR42716:SF2">
    <property type="entry name" value="L-ASPARTATE OXIDASE, CHLOROPLASTIC"/>
    <property type="match status" value="1"/>
</dbReference>
<accession>A0A5R9GUL7</accession>
<dbReference type="FunFam" id="1.20.58.100:FF:000002">
    <property type="entry name" value="L-aspartate oxidase"/>
    <property type="match status" value="1"/>
</dbReference>
<dbReference type="FunFam" id="3.90.700.10:FF:000002">
    <property type="entry name" value="L-aspartate oxidase"/>
    <property type="match status" value="1"/>
</dbReference>
<dbReference type="InterPro" id="IPR005288">
    <property type="entry name" value="NadB"/>
</dbReference>
<dbReference type="InterPro" id="IPR027477">
    <property type="entry name" value="Succ_DH/fumarate_Rdtase_cat_sf"/>
</dbReference>
<dbReference type="RefSeq" id="WP_138238294.1">
    <property type="nucleotide sequence ID" value="NZ_VBRY01000002.1"/>
</dbReference>
<dbReference type="NCBIfam" id="TIGR00551">
    <property type="entry name" value="nadB"/>
    <property type="match status" value="1"/>
</dbReference>
<evidence type="ECO:0000256" key="9">
    <source>
        <dbReference type="ARBA" id="ARBA00048305"/>
    </source>
</evidence>
<dbReference type="Pfam" id="PF02910">
    <property type="entry name" value="Succ_DH_flav_C"/>
    <property type="match status" value="1"/>
</dbReference>
<dbReference type="GO" id="GO:0008734">
    <property type="term" value="F:L-aspartate oxidase activity"/>
    <property type="evidence" value="ECO:0007669"/>
    <property type="project" value="UniProtKB-UniRule"/>
</dbReference>
<comment type="similarity">
    <text evidence="3 11">Belongs to the FAD-dependent oxidoreductase 2 family. NadB subfamily.</text>
</comment>
<evidence type="ECO:0000259" key="13">
    <source>
        <dbReference type="Pfam" id="PF02910"/>
    </source>
</evidence>
<comment type="pathway">
    <text evidence="2 11">Cofactor biosynthesis; NAD(+) biosynthesis; iminoaspartate from L-aspartate (oxidase route): step 1/1.</text>
</comment>
<organism evidence="14 15">
    <name type="scientific">Mariprofundus erugo</name>
    <dbReference type="NCBI Taxonomy" id="2528639"/>
    <lineage>
        <taxon>Bacteria</taxon>
        <taxon>Pseudomonadati</taxon>
        <taxon>Pseudomonadota</taxon>
        <taxon>Candidatius Mariprofundia</taxon>
        <taxon>Mariprofundales</taxon>
        <taxon>Mariprofundaceae</taxon>
        <taxon>Mariprofundus</taxon>
    </lineage>
</organism>
<comment type="caution">
    <text evidence="14">The sequence shown here is derived from an EMBL/GenBank/DDBJ whole genome shotgun (WGS) entry which is preliminary data.</text>
</comment>
<dbReference type="PRINTS" id="PR00368">
    <property type="entry name" value="FADPNR"/>
</dbReference>
<dbReference type="PANTHER" id="PTHR42716">
    <property type="entry name" value="L-ASPARTATE OXIDASE"/>
    <property type="match status" value="1"/>
</dbReference>
<evidence type="ECO:0000256" key="10">
    <source>
        <dbReference type="NCBIfam" id="TIGR00551"/>
    </source>
</evidence>
<dbReference type="OrthoDB" id="5287608at2"/>
<proteinExistence type="inferred from homology"/>
<dbReference type="SUPFAM" id="SSF46977">
    <property type="entry name" value="Succinate dehydrogenase/fumarate reductase flavoprotein C-terminal domain"/>
    <property type="match status" value="1"/>
</dbReference>